<feature type="signal peptide" evidence="1">
    <location>
        <begin position="1"/>
        <end position="20"/>
    </location>
</feature>
<dbReference type="SUPFAM" id="SSF63825">
    <property type="entry name" value="YWTD domain"/>
    <property type="match status" value="1"/>
</dbReference>
<protein>
    <recommendedName>
        <fullName evidence="4">Phytase-like domain-containing protein</fullName>
    </recommendedName>
</protein>
<organism evidence="2 3">
    <name type="scientific">Christiangramia antarctica</name>
    <dbReference type="NCBI Taxonomy" id="2058158"/>
    <lineage>
        <taxon>Bacteria</taxon>
        <taxon>Pseudomonadati</taxon>
        <taxon>Bacteroidota</taxon>
        <taxon>Flavobacteriia</taxon>
        <taxon>Flavobacteriales</taxon>
        <taxon>Flavobacteriaceae</taxon>
        <taxon>Christiangramia</taxon>
    </lineage>
</organism>
<feature type="chain" id="PRO_5045498285" description="Phytase-like domain-containing protein" evidence="1">
    <location>
        <begin position="21"/>
        <end position="337"/>
    </location>
</feature>
<dbReference type="PROSITE" id="PS51257">
    <property type="entry name" value="PROKAR_LIPOPROTEIN"/>
    <property type="match status" value="1"/>
</dbReference>
<comment type="caution">
    <text evidence="2">The sequence shown here is derived from an EMBL/GenBank/DDBJ whole genome shotgun (WGS) entry which is preliminary data.</text>
</comment>
<dbReference type="EMBL" id="JBHUOJ010000016">
    <property type="protein sequence ID" value="MFD2833201.1"/>
    <property type="molecule type" value="Genomic_DNA"/>
</dbReference>
<proteinExistence type="predicted"/>
<name>A0ABW5X6G8_9FLAO</name>
<evidence type="ECO:0000256" key="1">
    <source>
        <dbReference type="SAM" id="SignalP"/>
    </source>
</evidence>
<dbReference type="RefSeq" id="WP_251740967.1">
    <property type="nucleotide sequence ID" value="NZ_JBHUOJ010000016.1"/>
</dbReference>
<accession>A0ABW5X6G8</accession>
<reference evidence="3" key="1">
    <citation type="journal article" date="2019" name="Int. J. Syst. Evol. Microbiol.">
        <title>The Global Catalogue of Microorganisms (GCM) 10K type strain sequencing project: providing services to taxonomists for standard genome sequencing and annotation.</title>
        <authorList>
            <consortium name="The Broad Institute Genomics Platform"/>
            <consortium name="The Broad Institute Genome Sequencing Center for Infectious Disease"/>
            <person name="Wu L."/>
            <person name="Ma J."/>
        </authorList>
    </citation>
    <scope>NUCLEOTIDE SEQUENCE [LARGE SCALE GENOMIC DNA]</scope>
    <source>
        <strain evidence="3">KCTC 52925</strain>
    </source>
</reference>
<evidence type="ECO:0000313" key="2">
    <source>
        <dbReference type="EMBL" id="MFD2833201.1"/>
    </source>
</evidence>
<sequence length="337" mass="37178">MKINPFLFIAILSFSLFSCSNDGLNGDVRISDTAYLFATTNSGEIRRFNINNGKKFIFKTSSSNATGIVYRENGDEVTIVSKSSNQLQTYTNMERFAEQQNVSIQPSLFGSSNLQNPVDLAQKDDFYVVSDNTDADGNPATIDSKFYIYQRNGDTYILRNILNTNLKVGSIIFIDNDLYVASQNTDKIAKFPNFVTSYVNNPWGFPTKTVSIDGVTAISALEFKDGIMFIGDRGTVESDSDGAIQVVRKFLDKFNSVENLGKIAFGDQKRLAGNNTLLGNPVDIEYNPDYNAVFVAESLNGGGRIIAFNNADAIEGNFAPDLKYSVPGVTSIFFYTK</sequence>
<keyword evidence="3" id="KW-1185">Reference proteome</keyword>
<gene>
    <name evidence="2" type="ORF">ACFSYS_07855</name>
</gene>
<keyword evidence="1" id="KW-0732">Signal</keyword>
<evidence type="ECO:0000313" key="3">
    <source>
        <dbReference type="Proteomes" id="UP001597438"/>
    </source>
</evidence>
<dbReference type="Proteomes" id="UP001597438">
    <property type="component" value="Unassembled WGS sequence"/>
</dbReference>
<evidence type="ECO:0008006" key="4">
    <source>
        <dbReference type="Google" id="ProtNLM"/>
    </source>
</evidence>